<evidence type="ECO:0000313" key="2">
    <source>
        <dbReference type="EMBL" id="MBB3081767.1"/>
    </source>
</evidence>
<sequence>MSAGFLQLVGAVAGGRPSGRLCGLSAVSVDSAAPLTGHRRSAVSQERQSTAHGTNAERRVR</sequence>
<protein>
    <submittedName>
        <fullName evidence="2">Uncharacterized protein</fullName>
    </submittedName>
</protein>
<name>A0A7W5F6D4_9ACTN</name>
<dbReference type="Proteomes" id="UP000572907">
    <property type="component" value="Unassembled WGS sequence"/>
</dbReference>
<accession>A0A7W5F6D4</accession>
<gene>
    <name evidence="2" type="ORF">FHS41_008325</name>
</gene>
<feature type="region of interest" description="Disordered" evidence="1">
    <location>
        <begin position="36"/>
        <end position="61"/>
    </location>
</feature>
<dbReference type="AlphaFoldDB" id="A0A7W5F6D4"/>
<keyword evidence="3" id="KW-1185">Reference proteome</keyword>
<reference evidence="2 3" key="1">
    <citation type="submission" date="2020-08" db="EMBL/GenBank/DDBJ databases">
        <title>Genomic Encyclopedia of Type Strains, Phase III (KMG-III): the genomes of soil and plant-associated and newly described type strains.</title>
        <authorList>
            <person name="Whitman W."/>
        </authorList>
    </citation>
    <scope>NUCLEOTIDE SEQUENCE [LARGE SCALE GENOMIC DNA]</scope>
    <source>
        <strain evidence="2 3">CECT 3237</strain>
    </source>
</reference>
<proteinExistence type="predicted"/>
<evidence type="ECO:0000256" key="1">
    <source>
        <dbReference type="SAM" id="MobiDB-lite"/>
    </source>
</evidence>
<evidence type="ECO:0000313" key="3">
    <source>
        <dbReference type="Proteomes" id="UP000572907"/>
    </source>
</evidence>
<comment type="caution">
    <text evidence="2">The sequence shown here is derived from an EMBL/GenBank/DDBJ whole genome shotgun (WGS) entry which is preliminary data.</text>
</comment>
<feature type="compositionally biased region" description="Polar residues" evidence="1">
    <location>
        <begin position="42"/>
        <end position="53"/>
    </location>
</feature>
<dbReference type="EMBL" id="JACHXE010000016">
    <property type="protein sequence ID" value="MBB3081767.1"/>
    <property type="molecule type" value="Genomic_DNA"/>
</dbReference>
<organism evidence="2 3">
    <name type="scientific">Streptomyces violarus</name>
    <dbReference type="NCBI Taxonomy" id="67380"/>
    <lineage>
        <taxon>Bacteria</taxon>
        <taxon>Bacillati</taxon>
        <taxon>Actinomycetota</taxon>
        <taxon>Actinomycetes</taxon>
        <taxon>Kitasatosporales</taxon>
        <taxon>Streptomycetaceae</taxon>
        <taxon>Streptomyces</taxon>
    </lineage>
</organism>